<keyword evidence="4" id="KW-1185">Reference proteome</keyword>
<name>A0A6C2CHS0_9RHOO</name>
<dbReference type="EMBL" id="SDKK01000027">
    <property type="protein sequence ID" value="TYC53521.1"/>
    <property type="molecule type" value="Genomic_DNA"/>
</dbReference>
<evidence type="ECO:0000259" key="2">
    <source>
        <dbReference type="Pfam" id="PF08327"/>
    </source>
</evidence>
<protein>
    <submittedName>
        <fullName evidence="3">SRPBCC domain-containing protein</fullName>
    </submittedName>
</protein>
<organism evidence="3 4">
    <name type="scientific">Zoogloea oleivorans</name>
    <dbReference type="NCBI Taxonomy" id="1552750"/>
    <lineage>
        <taxon>Bacteria</taxon>
        <taxon>Pseudomonadati</taxon>
        <taxon>Pseudomonadota</taxon>
        <taxon>Betaproteobacteria</taxon>
        <taxon>Rhodocyclales</taxon>
        <taxon>Zoogloeaceae</taxon>
        <taxon>Zoogloea</taxon>
    </lineage>
</organism>
<feature type="domain" description="Activator of Hsp90 ATPase homologue 1/2-like C-terminal" evidence="2">
    <location>
        <begin position="18"/>
        <end position="165"/>
    </location>
</feature>
<reference evidence="3 4" key="1">
    <citation type="submission" date="2019-01" db="EMBL/GenBank/DDBJ databases">
        <title>Zoogloea oleivorans genome sequencing and assembly.</title>
        <authorList>
            <person name="Tancsics A."/>
            <person name="Farkas M."/>
            <person name="Kriszt B."/>
            <person name="Maroti G."/>
            <person name="Horvath B."/>
        </authorList>
    </citation>
    <scope>NUCLEOTIDE SEQUENCE [LARGE SCALE GENOMIC DNA]</scope>
    <source>
        <strain evidence="3 4">Buc</strain>
    </source>
</reference>
<comment type="similarity">
    <text evidence="1">Belongs to the AHA1 family.</text>
</comment>
<dbReference type="Gene3D" id="3.30.530.20">
    <property type="match status" value="1"/>
</dbReference>
<dbReference type="Pfam" id="PF08327">
    <property type="entry name" value="AHSA1"/>
    <property type="match status" value="1"/>
</dbReference>
<dbReference type="AlphaFoldDB" id="A0A6C2CHS0"/>
<proteinExistence type="inferred from homology"/>
<evidence type="ECO:0000313" key="3">
    <source>
        <dbReference type="EMBL" id="TYC53521.1"/>
    </source>
</evidence>
<dbReference type="Proteomes" id="UP000389128">
    <property type="component" value="Unassembled WGS sequence"/>
</dbReference>
<dbReference type="CDD" id="cd07814">
    <property type="entry name" value="SRPBCC_CalC_Aha1-like"/>
    <property type="match status" value="1"/>
</dbReference>
<dbReference type="SUPFAM" id="SSF55961">
    <property type="entry name" value="Bet v1-like"/>
    <property type="match status" value="1"/>
</dbReference>
<sequence length="167" mass="18270">MSDTPQQAAEFHITRSFDAPRDQVWAAFSDAALLTRWFGPAGFPVRVASLDFRPEGVFHYAIELPGGFAMWGKFRYLEITAPERIVSINSFSDEEGNVTRNPMSESWPLELHNTMTLVEEGGKTILTQRSVAHNATAEEQLAFAAGIDALTAGFGGMFDQLAATLAA</sequence>
<dbReference type="OrthoDB" id="9805228at2"/>
<comment type="caution">
    <text evidence="3">The sequence shown here is derived from an EMBL/GenBank/DDBJ whole genome shotgun (WGS) entry which is preliminary data.</text>
</comment>
<gene>
    <name evidence="3" type="ORF">ETQ85_21555</name>
</gene>
<dbReference type="InterPro" id="IPR013538">
    <property type="entry name" value="ASHA1/2-like_C"/>
</dbReference>
<evidence type="ECO:0000313" key="4">
    <source>
        <dbReference type="Proteomes" id="UP000389128"/>
    </source>
</evidence>
<evidence type="ECO:0000256" key="1">
    <source>
        <dbReference type="ARBA" id="ARBA00006817"/>
    </source>
</evidence>
<accession>A0A6C2CHS0</accession>
<dbReference type="InterPro" id="IPR023393">
    <property type="entry name" value="START-like_dom_sf"/>
</dbReference>
<dbReference type="RefSeq" id="WP_148581132.1">
    <property type="nucleotide sequence ID" value="NZ_JAVEUW010000014.1"/>
</dbReference>